<proteinExistence type="predicted"/>
<dbReference type="GO" id="GO:0000492">
    <property type="term" value="P:box C/D snoRNP assembly"/>
    <property type="evidence" value="ECO:0007669"/>
    <property type="project" value="InterPro"/>
</dbReference>
<sequence length="170" mass="18700">MEKTSKELLQLEHKDPSSSFKESALLVCGKSKKSIEERPNSEGKPFPAPLPKSQVLGKVKDFLGVISEANKTLQLNAKDKPEEFDIEVLHGNESEYIEMDLMLGVADLQTPEAMEAAEAAMAGNQPVVDLHTNDSSSESGRHSDMQVDGSSRQQSESRIKRKQPKIVVLP</sequence>
<evidence type="ECO:0000256" key="1">
    <source>
        <dbReference type="SAM" id="MobiDB-lite"/>
    </source>
</evidence>
<dbReference type="OMA" id="CQPVIPL"/>
<reference evidence="2" key="1">
    <citation type="journal article" date="2017" name="Nature">
        <title>The genome of Chenopodium quinoa.</title>
        <authorList>
            <person name="Jarvis D.E."/>
            <person name="Ho Y.S."/>
            <person name="Lightfoot D.J."/>
            <person name="Schmoeckel S.M."/>
            <person name="Li B."/>
            <person name="Borm T.J.A."/>
            <person name="Ohyanagi H."/>
            <person name="Mineta K."/>
            <person name="Michell C.T."/>
            <person name="Saber N."/>
            <person name="Kharbatia N.M."/>
            <person name="Rupper R.R."/>
            <person name="Sharp A.R."/>
            <person name="Dally N."/>
            <person name="Boughton B.A."/>
            <person name="Woo Y.H."/>
            <person name="Gao G."/>
            <person name="Schijlen E.G.W.M."/>
            <person name="Guo X."/>
            <person name="Momin A.A."/>
            <person name="Negrao S."/>
            <person name="Al-Babili S."/>
            <person name="Gehring C."/>
            <person name="Roessner U."/>
            <person name="Jung C."/>
            <person name="Murphy K."/>
            <person name="Arold S.T."/>
            <person name="Gojobori T."/>
            <person name="van der Linden C.G."/>
            <person name="van Loo E.N."/>
            <person name="Jellen E.N."/>
            <person name="Maughan P.J."/>
            <person name="Tester M."/>
        </authorList>
    </citation>
    <scope>NUCLEOTIDE SEQUENCE [LARGE SCALE GENOMIC DNA]</scope>
    <source>
        <strain evidence="2">cv. PI 614886</strain>
    </source>
</reference>
<feature type="compositionally biased region" description="Basic and acidic residues" evidence="1">
    <location>
        <begin position="1"/>
        <end position="16"/>
    </location>
</feature>
<dbReference type="GO" id="GO:0062064">
    <property type="term" value="F:box C/D methylation guide snoRNP complex binding"/>
    <property type="evidence" value="ECO:0007669"/>
    <property type="project" value="TreeGrafter"/>
</dbReference>
<organism evidence="2 3">
    <name type="scientific">Chenopodium quinoa</name>
    <name type="common">Quinoa</name>
    <dbReference type="NCBI Taxonomy" id="63459"/>
    <lineage>
        <taxon>Eukaryota</taxon>
        <taxon>Viridiplantae</taxon>
        <taxon>Streptophyta</taxon>
        <taxon>Embryophyta</taxon>
        <taxon>Tracheophyta</taxon>
        <taxon>Spermatophyta</taxon>
        <taxon>Magnoliopsida</taxon>
        <taxon>eudicotyledons</taxon>
        <taxon>Gunneridae</taxon>
        <taxon>Pentapetalae</taxon>
        <taxon>Caryophyllales</taxon>
        <taxon>Chenopodiaceae</taxon>
        <taxon>Chenopodioideae</taxon>
        <taxon>Atripliceae</taxon>
        <taxon>Chenopodium</taxon>
    </lineage>
</organism>
<dbReference type="PANTHER" id="PTHR28674:SF1">
    <property type="entry name" value="NOP PROTEIN CHAPERONE 1"/>
    <property type="match status" value="1"/>
</dbReference>
<protein>
    <submittedName>
        <fullName evidence="2">Uncharacterized protein</fullName>
    </submittedName>
</protein>
<dbReference type="EnsemblPlants" id="AUR62009845-RA">
    <property type="protein sequence ID" value="AUR62009845-RA:cds"/>
    <property type="gene ID" value="AUR62009845"/>
</dbReference>
<feature type="region of interest" description="Disordered" evidence="1">
    <location>
        <begin position="116"/>
        <end position="170"/>
    </location>
</feature>
<reference evidence="2" key="2">
    <citation type="submission" date="2021-03" db="UniProtKB">
        <authorList>
            <consortium name="EnsemblPlants"/>
        </authorList>
    </citation>
    <scope>IDENTIFICATION</scope>
</reference>
<dbReference type="Pfam" id="PF15370">
    <property type="entry name" value="NOPCHAP1"/>
    <property type="match status" value="1"/>
</dbReference>
<accession>A0A803LDA6</accession>
<keyword evidence="3" id="KW-1185">Reference proteome</keyword>
<evidence type="ECO:0000313" key="2">
    <source>
        <dbReference type="EnsemblPlants" id="AUR62009845-RA:cds"/>
    </source>
</evidence>
<name>A0A803LDA6_CHEQI</name>
<dbReference type="AlphaFoldDB" id="A0A803LDA6"/>
<feature type="region of interest" description="Disordered" evidence="1">
    <location>
        <begin position="1"/>
        <end position="52"/>
    </location>
</feature>
<dbReference type="Gramene" id="AUR62009845-RA">
    <property type="protein sequence ID" value="AUR62009845-RA:cds"/>
    <property type="gene ID" value="AUR62009845"/>
</dbReference>
<dbReference type="InterPro" id="IPR027921">
    <property type="entry name" value="NOPCHAP1"/>
</dbReference>
<dbReference type="PANTHER" id="PTHR28674">
    <property type="entry name" value="SIMILAR TO DNA SEGMENT, CHR 10, WAYNE STATE UNIVERSITY 102,-EXPRESSED"/>
    <property type="match status" value="1"/>
</dbReference>
<dbReference type="Proteomes" id="UP000596660">
    <property type="component" value="Unplaced"/>
</dbReference>
<evidence type="ECO:0000313" key="3">
    <source>
        <dbReference type="Proteomes" id="UP000596660"/>
    </source>
</evidence>